<evidence type="ECO:0000256" key="3">
    <source>
        <dbReference type="ARBA" id="ARBA00001941"/>
    </source>
</evidence>
<sequence length="377" mass="41314">MNGISTPVQASRLAAPHGRIYPTSHVKDATLALIVDQIAIVGLTSTGNGNGNGGDIKAAYVIFLDFIFPECSPRCLAANHSVQLYFYYNFLIYCYYYILPTLTARTKYKYIYKPLYHYPTMSPPAIIAPSILSADFAVLGNECSTKIAQGADWLHVDIMDGHFVPNMTFGAPVVTKIRSHVDRPTQALGKGTFDCHMMIAEPHKWVKEFKSAGCDLYCFHYEAAVSSVAATTPEDKETTRPTSPKELIRYIHDEGMQAGIAIKPDTPVDVLWEILENKDEKERPDMVLVMTVHPGFGGQKFMASELPKVKALRERYPDLNIEVDGGLGLGTIDQAADAGANVIVAGSAVFGAQDPADVIAKLREAVNKRQAVPRMGD</sequence>
<dbReference type="GO" id="GO:0046872">
    <property type="term" value="F:metal ion binding"/>
    <property type="evidence" value="ECO:0007669"/>
    <property type="project" value="UniProtKB-KW"/>
</dbReference>
<organism evidence="15 17">
    <name type="scientific">Aspergillus hiratsukae</name>
    <dbReference type="NCBI Taxonomy" id="1194566"/>
    <lineage>
        <taxon>Eukaryota</taxon>
        <taxon>Fungi</taxon>
        <taxon>Dikarya</taxon>
        <taxon>Ascomycota</taxon>
        <taxon>Pezizomycotina</taxon>
        <taxon>Eurotiomycetes</taxon>
        <taxon>Eurotiomycetidae</taxon>
        <taxon>Eurotiales</taxon>
        <taxon>Aspergillaceae</taxon>
        <taxon>Aspergillus</taxon>
        <taxon>Aspergillus subgen. Fumigati</taxon>
    </lineage>
</organism>
<evidence type="ECO:0000256" key="4">
    <source>
        <dbReference type="ARBA" id="ARBA00001947"/>
    </source>
</evidence>
<protein>
    <recommendedName>
        <fullName evidence="9">Ribulose-phosphate 3-epimerase</fullName>
        <ecNumber evidence="8">5.1.3.1</ecNumber>
    </recommendedName>
    <alternativeName>
        <fullName evidence="14">Pentose-5-phosphate 3-epimerase</fullName>
    </alternativeName>
    <alternativeName>
        <fullName evidence="13">RPE</fullName>
    </alternativeName>
</protein>
<dbReference type="EC" id="5.1.3.1" evidence="8"/>
<dbReference type="CDD" id="cd00429">
    <property type="entry name" value="RPE"/>
    <property type="match status" value="1"/>
</dbReference>
<dbReference type="PROSITE" id="PS01085">
    <property type="entry name" value="RIBUL_P_3_EPIMER_1"/>
    <property type="match status" value="1"/>
</dbReference>
<comment type="pathway">
    <text evidence="6">Carbohydrate degradation; pentose phosphate pathway; D-xylulose 5-phosphate from D-ribulose 5-phosphate (non-oxidative stage): step 1/1.</text>
</comment>
<evidence type="ECO:0000256" key="7">
    <source>
        <dbReference type="ARBA" id="ARBA00009541"/>
    </source>
</evidence>
<dbReference type="EMBL" id="JACBAF010002146">
    <property type="protein sequence ID" value="KAF7166285.1"/>
    <property type="molecule type" value="Genomic_DNA"/>
</dbReference>
<dbReference type="GO" id="GO:0005975">
    <property type="term" value="P:carbohydrate metabolic process"/>
    <property type="evidence" value="ECO:0007669"/>
    <property type="project" value="InterPro"/>
</dbReference>
<dbReference type="Proteomes" id="UP000630445">
    <property type="component" value="Unassembled WGS sequence"/>
</dbReference>
<dbReference type="GO" id="GO:0006098">
    <property type="term" value="P:pentose-phosphate shunt"/>
    <property type="evidence" value="ECO:0007669"/>
    <property type="project" value="UniProtKB-UniPathway"/>
</dbReference>
<evidence type="ECO:0000256" key="8">
    <source>
        <dbReference type="ARBA" id="ARBA00013188"/>
    </source>
</evidence>
<accession>A0A8H6PBV4</accession>
<evidence type="ECO:0000256" key="10">
    <source>
        <dbReference type="ARBA" id="ARBA00022723"/>
    </source>
</evidence>
<dbReference type="InterPro" id="IPR000056">
    <property type="entry name" value="Ribul_P_3_epim-like"/>
</dbReference>
<evidence type="ECO:0000256" key="14">
    <source>
        <dbReference type="ARBA" id="ARBA00030599"/>
    </source>
</evidence>
<evidence type="ECO:0000256" key="1">
    <source>
        <dbReference type="ARBA" id="ARBA00001782"/>
    </source>
</evidence>
<evidence type="ECO:0000256" key="12">
    <source>
        <dbReference type="ARBA" id="ARBA00023285"/>
    </source>
</evidence>
<dbReference type="Proteomes" id="UP000662466">
    <property type="component" value="Unassembled WGS sequence"/>
</dbReference>
<evidence type="ECO:0000256" key="9">
    <source>
        <dbReference type="ARBA" id="ARBA00013920"/>
    </source>
</evidence>
<dbReference type="FunFam" id="3.20.20.70:FF:000130">
    <property type="entry name" value="Ribulose-phosphate 3-epimerase"/>
    <property type="match status" value="1"/>
</dbReference>
<name>A0A8H6PBV4_9EURO</name>
<dbReference type="SUPFAM" id="SSF51366">
    <property type="entry name" value="Ribulose-phoshate binding barrel"/>
    <property type="match status" value="1"/>
</dbReference>
<evidence type="ECO:0000313" key="17">
    <source>
        <dbReference type="Proteomes" id="UP000630445"/>
    </source>
</evidence>
<comment type="cofactor">
    <cofactor evidence="3">
        <name>Co(2+)</name>
        <dbReference type="ChEBI" id="CHEBI:48828"/>
    </cofactor>
</comment>
<comment type="catalytic activity">
    <reaction evidence="1">
        <text>D-ribulose 5-phosphate = D-xylulose 5-phosphate</text>
        <dbReference type="Rhea" id="RHEA:13677"/>
        <dbReference type="ChEBI" id="CHEBI:57737"/>
        <dbReference type="ChEBI" id="CHEBI:58121"/>
        <dbReference type="EC" id="5.1.3.1"/>
    </reaction>
</comment>
<comment type="cofactor">
    <cofactor evidence="2">
        <name>Mn(2+)</name>
        <dbReference type="ChEBI" id="CHEBI:29035"/>
    </cofactor>
</comment>
<comment type="caution">
    <text evidence="15">The sequence shown here is derived from an EMBL/GenBank/DDBJ whole genome shotgun (WGS) entry which is preliminary data.</text>
</comment>
<comment type="cofactor">
    <cofactor evidence="4">
        <name>Zn(2+)</name>
        <dbReference type="ChEBI" id="CHEBI:29105"/>
    </cofactor>
</comment>
<comment type="cofactor">
    <cofactor evidence="5">
        <name>Fe(2+)</name>
        <dbReference type="ChEBI" id="CHEBI:29033"/>
    </cofactor>
</comment>
<dbReference type="HAMAP" id="MF_02227">
    <property type="entry name" value="RPE"/>
    <property type="match status" value="1"/>
</dbReference>
<dbReference type="OrthoDB" id="1927044at2759"/>
<proteinExistence type="inferred from homology"/>
<dbReference type="PROSITE" id="PS01086">
    <property type="entry name" value="RIBUL_P_3_EPIMER_2"/>
    <property type="match status" value="1"/>
</dbReference>
<evidence type="ECO:0000256" key="13">
    <source>
        <dbReference type="ARBA" id="ARBA00029933"/>
    </source>
</evidence>
<evidence type="ECO:0000256" key="2">
    <source>
        <dbReference type="ARBA" id="ARBA00001936"/>
    </source>
</evidence>
<dbReference type="Pfam" id="PF00834">
    <property type="entry name" value="Ribul_P_3_epim"/>
    <property type="match status" value="1"/>
</dbReference>
<evidence type="ECO:0000313" key="16">
    <source>
        <dbReference type="EMBL" id="KAF7166285.1"/>
    </source>
</evidence>
<dbReference type="NCBIfam" id="NF004076">
    <property type="entry name" value="PRK05581.1-4"/>
    <property type="match status" value="1"/>
</dbReference>
<dbReference type="GO" id="GO:0004750">
    <property type="term" value="F:D-ribulose-phosphate 3-epimerase activity"/>
    <property type="evidence" value="ECO:0007669"/>
    <property type="project" value="UniProtKB-EC"/>
</dbReference>
<dbReference type="UniPathway" id="UPA00115">
    <property type="reaction ID" value="UER00411"/>
</dbReference>
<comment type="similarity">
    <text evidence="7">Belongs to the ribulose-phosphate 3-epimerase family.</text>
</comment>
<keyword evidence="10" id="KW-0479">Metal-binding</keyword>
<dbReference type="AlphaFoldDB" id="A0A8H6PBV4"/>
<keyword evidence="11" id="KW-0413">Isomerase</keyword>
<evidence type="ECO:0000256" key="11">
    <source>
        <dbReference type="ARBA" id="ARBA00023235"/>
    </source>
</evidence>
<dbReference type="Gene3D" id="3.20.20.70">
    <property type="entry name" value="Aldolase class I"/>
    <property type="match status" value="1"/>
</dbReference>
<dbReference type="EMBL" id="JACBAD010002001">
    <property type="protein sequence ID" value="KAF7122929.1"/>
    <property type="molecule type" value="Genomic_DNA"/>
</dbReference>
<gene>
    <name evidence="15" type="ORF">CNMCM5793_001105</name>
    <name evidence="16" type="ORF">CNMCM6106_002143</name>
</gene>
<dbReference type="InterPro" id="IPR026019">
    <property type="entry name" value="Ribul_P_3_epim"/>
</dbReference>
<evidence type="ECO:0000313" key="15">
    <source>
        <dbReference type="EMBL" id="KAF7122929.1"/>
    </source>
</evidence>
<keyword evidence="17" id="KW-1185">Reference proteome</keyword>
<keyword evidence="12" id="KW-0170">Cobalt</keyword>
<evidence type="ECO:0000256" key="6">
    <source>
        <dbReference type="ARBA" id="ARBA00005016"/>
    </source>
</evidence>
<dbReference type="PANTHER" id="PTHR11749">
    <property type="entry name" value="RIBULOSE-5-PHOSPHATE-3-EPIMERASE"/>
    <property type="match status" value="1"/>
</dbReference>
<dbReference type="InterPro" id="IPR011060">
    <property type="entry name" value="RibuloseP-bd_barrel"/>
</dbReference>
<dbReference type="InterPro" id="IPR013785">
    <property type="entry name" value="Aldolase_TIM"/>
</dbReference>
<evidence type="ECO:0000256" key="5">
    <source>
        <dbReference type="ARBA" id="ARBA00001954"/>
    </source>
</evidence>
<reference evidence="15" key="1">
    <citation type="submission" date="2020-06" db="EMBL/GenBank/DDBJ databases">
        <title>Draft genome sequences of strains closely related to Aspergillus parafelis and Aspergillus hiratsukae.</title>
        <authorList>
            <person name="Dos Santos R.A.C."/>
            <person name="Rivero-Menendez O."/>
            <person name="Steenwyk J.L."/>
            <person name="Mead M.E."/>
            <person name="Goldman G.H."/>
            <person name="Alastruey-Izquierdo A."/>
            <person name="Rokas A."/>
        </authorList>
    </citation>
    <scope>NUCLEOTIDE SEQUENCE</scope>
    <source>
        <strain evidence="15">CNM-CM5793</strain>
        <strain evidence="16">CNM-CM6106</strain>
    </source>
</reference>